<proteinExistence type="inferred from homology"/>
<dbReference type="Gene3D" id="3.40.50.150">
    <property type="entry name" value="Vaccinia Virus protein VP39"/>
    <property type="match status" value="1"/>
</dbReference>
<dbReference type="PROSITE" id="PS00092">
    <property type="entry name" value="N6_MTASE"/>
    <property type="match status" value="1"/>
</dbReference>
<dbReference type="REBASE" id="396987">
    <property type="entry name" value="Pme760ORF2195P"/>
</dbReference>
<feature type="domain" description="Type I restriction enzyme R protein N-terminal" evidence="5">
    <location>
        <begin position="28"/>
        <end position="152"/>
    </location>
</feature>
<evidence type="ECO:0000256" key="2">
    <source>
        <dbReference type="ARBA" id="ARBA00022747"/>
    </source>
</evidence>
<accession>A0A7D4FYB3</accession>
<dbReference type="GO" id="GO:0009307">
    <property type="term" value="P:DNA restriction-modification system"/>
    <property type="evidence" value="ECO:0007669"/>
    <property type="project" value="UniProtKB-KW"/>
</dbReference>
<sequence>MPEDINYQIVPEGKIRDYIDGTIRKDTPEEYVRQTVEKRLVIEHKYPKQRIAVEYPIKMGDGKKRADIVIFSEKATAEDLQDQQNIVLIIECKKESVKPTDKGEGVSQLKTYMASCSNCVWGMWTNGKHKTVYQKVTDDKGRIHYEEANDIPSADGSNSANERPKRGQMSKATDDNLLFTFRTCHDIISVNEGHSKQAAFFEFLKVIFCKITDERNVTKPVEFYTTASERNNSDGQATVYKRIAAIFEEVKKKQGKIFEANDRIKLEPRTLSHLVGELQKYSLLDTRIDFKGKAYEEIVGSNLRGDRGEFFTPRNVMQMAVAMIAPQEGEKVLDSSCGTGGFVVTAMNAVIATIKSKMQKDYGENLEDWPPVVRDAFNNKITEIAGENFFGFDINPDLVKATKMNMVMNNDGSGNIIQLNSLLPPHEWSEEKKQLLEERMGRPKNSIVNHKTIDLFDVIVTNPPFGSKIPINDQQILEQFDLAHSWVKDQHGNWLMNSTKLRGSVPPEQIFIERIVQLLRPGGRAAIVLPDSIFSSPGLEFIRVWLMRHTHIIASIDLHADTFQPHNGTQCSILFVVKKTTEELQEEQNLGFIPDNQIFMAMVDHIGHDKRGNTIYKRDEEGNLILRHEENDVREVDATTGEVTYRKETFEEKIVNDQTILVADVFLKWKREQGITW</sequence>
<dbReference type="InterPro" id="IPR052916">
    <property type="entry name" value="Type-I_RE_MTase_Subunit"/>
</dbReference>
<name>A0A7D4FYB3_9BACT</name>
<keyword evidence="2" id="KW-0680">Restriction system</keyword>
<dbReference type="PANTHER" id="PTHR42998:SF1">
    <property type="entry name" value="TYPE I RESTRICTION ENZYME HINDI METHYLASE SUBUNIT"/>
    <property type="match status" value="1"/>
</dbReference>
<evidence type="ECO:0000256" key="1">
    <source>
        <dbReference type="ARBA" id="ARBA00006594"/>
    </source>
</evidence>
<organism evidence="6 7">
    <name type="scientific">Prevotella melaninogenica</name>
    <dbReference type="NCBI Taxonomy" id="28132"/>
    <lineage>
        <taxon>Bacteria</taxon>
        <taxon>Pseudomonadati</taxon>
        <taxon>Bacteroidota</taxon>
        <taxon>Bacteroidia</taxon>
        <taxon>Bacteroidales</taxon>
        <taxon>Prevotellaceae</taxon>
        <taxon>Prevotella</taxon>
    </lineage>
</organism>
<evidence type="ECO:0000259" key="4">
    <source>
        <dbReference type="Pfam" id="PF02384"/>
    </source>
</evidence>
<dbReference type="Proteomes" id="UP000500843">
    <property type="component" value="Chromosome 1"/>
</dbReference>
<evidence type="ECO:0000313" key="6">
    <source>
        <dbReference type="EMBL" id="QKH87829.1"/>
    </source>
</evidence>
<dbReference type="AlphaFoldDB" id="A0A7D4FYB3"/>
<dbReference type="RefSeq" id="WP_004359703.1">
    <property type="nucleotide sequence ID" value="NZ_CP054010.1"/>
</dbReference>
<dbReference type="SUPFAM" id="SSF53335">
    <property type="entry name" value="S-adenosyl-L-methionine-dependent methyltransferases"/>
    <property type="match status" value="1"/>
</dbReference>
<dbReference type="GO" id="GO:0008170">
    <property type="term" value="F:N-methyltransferase activity"/>
    <property type="evidence" value="ECO:0007669"/>
    <property type="project" value="InterPro"/>
</dbReference>
<dbReference type="GO" id="GO:0032259">
    <property type="term" value="P:methylation"/>
    <property type="evidence" value="ECO:0007669"/>
    <property type="project" value="InterPro"/>
</dbReference>
<evidence type="ECO:0000259" key="5">
    <source>
        <dbReference type="Pfam" id="PF13588"/>
    </source>
</evidence>
<dbReference type="EMBL" id="CP054010">
    <property type="protein sequence ID" value="QKH87829.1"/>
    <property type="molecule type" value="Genomic_DNA"/>
</dbReference>
<feature type="domain" description="DNA methylase adenine-specific" evidence="4">
    <location>
        <begin position="288"/>
        <end position="597"/>
    </location>
</feature>
<gene>
    <name evidence="6" type="ORF">FIU21_02195</name>
</gene>
<protein>
    <submittedName>
        <fullName evidence="6">Type I restriction enzyme HsdR N-terminal domain-containing protein</fullName>
    </submittedName>
</protein>
<feature type="region of interest" description="Disordered" evidence="3">
    <location>
        <begin position="147"/>
        <end position="170"/>
    </location>
</feature>
<evidence type="ECO:0000313" key="7">
    <source>
        <dbReference type="Proteomes" id="UP000500843"/>
    </source>
</evidence>
<dbReference type="GO" id="GO:0003677">
    <property type="term" value="F:DNA binding"/>
    <property type="evidence" value="ECO:0007669"/>
    <property type="project" value="InterPro"/>
</dbReference>
<dbReference type="InterPro" id="IPR003356">
    <property type="entry name" value="DNA_methylase_A-5"/>
</dbReference>
<comment type="similarity">
    <text evidence="1">Belongs to the N(4)/N(6)-methyltransferase family.</text>
</comment>
<dbReference type="Pfam" id="PF02384">
    <property type="entry name" value="N6_Mtase"/>
    <property type="match status" value="1"/>
</dbReference>
<dbReference type="PRINTS" id="PR00507">
    <property type="entry name" value="N12N6MTFRASE"/>
</dbReference>
<evidence type="ECO:0000256" key="3">
    <source>
        <dbReference type="SAM" id="MobiDB-lite"/>
    </source>
</evidence>
<dbReference type="InterPro" id="IPR029063">
    <property type="entry name" value="SAM-dependent_MTases_sf"/>
</dbReference>
<dbReference type="InterPro" id="IPR002052">
    <property type="entry name" value="DNA_methylase_N6_adenine_CS"/>
</dbReference>
<dbReference type="InterPro" id="IPR029464">
    <property type="entry name" value="HSDR_N"/>
</dbReference>
<dbReference type="PANTHER" id="PTHR42998">
    <property type="entry name" value="TYPE I RESTRICTION ENZYME HINDVIIP M PROTEIN-RELATED"/>
    <property type="match status" value="1"/>
</dbReference>
<reference evidence="6 7" key="1">
    <citation type="submission" date="2020-05" db="EMBL/GenBank/DDBJ databases">
        <title>FDA dAtabase for Regulatory Grade micrObial Sequences (FDA-ARGOS): Supporting development and validation of Infectious Disease Dx tests.</title>
        <authorList>
            <person name="Moreno J."/>
            <person name="Tallon L."/>
            <person name="Sadzewicz L."/>
            <person name="Zhao X."/>
            <person name="Vavikolanu K."/>
            <person name="Mehta A."/>
            <person name="Aluvathingal J."/>
            <person name="Nadendla S."/>
            <person name="Myers T."/>
            <person name="Yan Y."/>
            <person name="Sichtig H."/>
        </authorList>
    </citation>
    <scope>NUCLEOTIDE SEQUENCE [LARGE SCALE GENOMIC DNA]</scope>
    <source>
        <strain evidence="6 7">FDAARGOS_760</strain>
    </source>
</reference>
<dbReference type="Pfam" id="PF13588">
    <property type="entry name" value="HSDR_N_2"/>
    <property type="match status" value="1"/>
</dbReference>